<proteinExistence type="predicted"/>
<protein>
    <submittedName>
        <fullName evidence="1">Uncharacterized protein</fullName>
    </submittedName>
</protein>
<name>A0A481YTX1_9VIRU</name>
<sequence>MSNQGTLLLCVVIFLVILFFISSSCSSDEKYANRFGGLAYRDECEFQPACLWDTARWVQLSNGMEGVCTLHGKACPAFSKDHDRARYVGKSPDMVDDIYNAEAGETAMEMLM</sequence>
<gene>
    <name evidence="1" type="ORF">LCMAC102_03970</name>
</gene>
<organism evidence="1">
    <name type="scientific">Marseillevirus LCMAC102</name>
    <dbReference type="NCBI Taxonomy" id="2506603"/>
    <lineage>
        <taxon>Viruses</taxon>
        <taxon>Varidnaviria</taxon>
        <taxon>Bamfordvirae</taxon>
        <taxon>Nucleocytoviricota</taxon>
        <taxon>Megaviricetes</taxon>
        <taxon>Pimascovirales</taxon>
        <taxon>Pimascovirales incertae sedis</taxon>
        <taxon>Marseilleviridae</taxon>
    </lineage>
</organism>
<reference evidence="1" key="1">
    <citation type="journal article" date="2019" name="MBio">
        <title>Virus Genomes from Deep Sea Sediments Expand the Ocean Megavirome and Support Independent Origins of Viral Gigantism.</title>
        <authorList>
            <person name="Backstrom D."/>
            <person name="Yutin N."/>
            <person name="Jorgensen S.L."/>
            <person name="Dharamshi J."/>
            <person name="Homa F."/>
            <person name="Zaremba-Niedwiedzka K."/>
            <person name="Spang A."/>
            <person name="Wolf Y.I."/>
            <person name="Koonin E.V."/>
            <person name="Ettema T.J."/>
        </authorList>
    </citation>
    <scope>NUCLEOTIDE SEQUENCE</scope>
</reference>
<dbReference type="EMBL" id="MK500334">
    <property type="protein sequence ID" value="QBK86602.1"/>
    <property type="molecule type" value="Genomic_DNA"/>
</dbReference>
<evidence type="ECO:0000313" key="1">
    <source>
        <dbReference type="EMBL" id="QBK86602.1"/>
    </source>
</evidence>
<accession>A0A481YTX1</accession>